<proteinExistence type="predicted"/>
<dbReference type="RefSeq" id="WP_169211741.1">
    <property type="nucleotide sequence ID" value="NZ_JAATNW010000007.1"/>
</dbReference>
<organism evidence="2 3">
    <name type="scientific">Alteromonas ponticola</name>
    <dbReference type="NCBI Taxonomy" id="2720613"/>
    <lineage>
        <taxon>Bacteria</taxon>
        <taxon>Pseudomonadati</taxon>
        <taxon>Pseudomonadota</taxon>
        <taxon>Gammaproteobacteria</taxon>
        <taxon>Alteromonadales</taxon>
        <taxon>Alteromonadaceae</taxon>
        <taxon>Alteromonas/Salinimonas group</taxon>
        <taxon>Alteromonas</taxon>
    </lineage>
</organism>
<evidence type="ECO:0000256" key="1">
    <source>
        <dbReference type="SAM" id="SignalP"/>
    </source>
</evidence>
<evidence type="ECO:0000313" key="2">
    <source>
        <dbReference type="EMBL" id="NMH61191.1"/>
    </source>
</evidence>
<keyword evidence="3" id="KW-1185">Reference proteome</keyword>
<name>A0ABX1R6S8_9ALTE</name>
<sequence>MKAIVKSVLMLSLLSMSISSFSFERPDAGHQQVTADFSEKKQRQSSMLQLVSFMQDQNSESHNDVSNNELILQSIQQNSLSHKKLPEHLIAVR</sequence>
<feature type="chain" id="PRO_5045932481" evidence="1">
    <location>
        <begin position="23"/>
        <end position="93"/>
    </location>
</feature>
<reference evidence="2 3" key="1">
    <citation type="submission" date="2020-03" db="EMBL/GenBank/DDBJ databases">
        <title>Alteromonas ponticola sp. nov., isolated from seawater.</title>
        <authorList>
            <person name="Yoon J.-H."/>
            <person name="Kim Y.-O."/>
        </authorList>
    </citation>
    <scope>NUCLEOTIDE SEQUENCE [LARGE SCALE GENOMIC DNA]</scope>
    <source>
        <strain evidence="2 3">MYP5</strain>
    </source>
</reference>
<dbReference type="Proteomes" id="UP000709336">
    <property type="component" value="Unassembled WGS sequence"/>
</dbReference>
<comment type="caution">
    <text evidence="2">The sequence shown here is derived from an EMBL/GenBank/DDBJ whole genome shotgun (WGS) entry which is preliminary data.</text>
</comment>
<feature type="signal peptide" evidence="1">
    <location>
        <begin position="1"/>
        <end position="22"/>
    </location>
</feature>
<evidence type="ECO:0000313" key="3">
    <source>
        <dbReference type="Proteomes" id="UP000709336"/>
    </source>
</evidence>
<dbReference type="EMBL" id="JAATNW010000007">
    <property type="protein sequence ID" value="NMH61191.1"/>
    <property type="molecule type" value="Genomic_DNA"/>
</dbReference>
<gene>
    <name evidence="2" type="ORF">HCJ96_14260</name>
</gene>
<keyword evidence="1" id="KW-0732">Signal</keyword>
<accession>A0ABX1R6S8</accession>
<protein>
    <submittedName>
        <fullName evidence="2">Uncharacterized protein</fullName>
    </submittedName>
</protein>